<dbReference type="InterPro" id="IPR029069">
    <property type="entry name" value="HotDog_dom_sf"/>
</dbReference>
<evidence type="ECO:0000313" key="2">
    <source>
        <dbReference type="EMBL" id="REF71966.1"/>
    </source>
</evidence>
<comment type="caution">
    <text evidence="2">The sequence shown here is derived from an EMBL/GenBank/DDBJ whole genome shotgun (WGS) entry which is preliminary data.</text>
</comment>
<name>A0A3D9XND1_PARVE</name>
<dbReference type="PANTHER" id="PTHR28152">
    <property type="entry name" value="HYDROXYACYL-THIOESTER DEHYDRATASE TYPE 2, MITOCHONDRIAL"/>
    <property type="match status" value="1"/>
</dbReference>
<sequence length="277" mass="30180">MTGIDIAHLQTWIGRTEESRDVIAPAHVRRMAALLDRPAPARGEALPPLWHWTFFTPEAPQSQIGPDGHPRRGGFLPPVPLPRRMWAGGRLTFHAPLHVGEEVSRTSEILSVTEKSGRQGALVFLTVRHSLATGAGLAIEEEQDIVYREPSTSAQPAAVAEVAPADWRDPLDPDPVLLFRYSALTFNAHRIHYDLPYATGEEGYPGLVVHGPLTATLLMEGFVRHIGKPPRSFSFRGQAPLFAGGRMQVCGRVTAEGHDLWAEGPGGYTGMSARVTA</sequence>
<evidence type="ECO:0000259" key="1">
    <source>
        <dbReference type="Pfam" id="PF13452"/>
    </source>
</evidence>
<dbReference type="Pfam" id="PF13452">
    <property type="entry name" value="FAS1_DH_region"/>
    <property type="match status" value="1"/>
</dbReference>
<dbReference type="PANTHER" id="PTHR28152:SF1">
    <property type="entry name" value="HYDROXYACYL-THIOESTER DEHYDRATASE TYPE 2, MITOCHONDRIAL"/>
    <property type="match status" value="1"/>
</dbReference>
<accession>A0A3D9XND1</accession>
<dbReference type="AlphaFoldDB" id="A0A3D9XND1"/>
<feature type="domain" description="FAS1-like dehydratase" evidence="1">
    <location>
        <begin position="57"/>
        <end position="138"/>
    </location>
</feature>
<proteinExistence type="predicted"/>
<protein>
    <submittedName>
        <fullName evidence="2">3-methylfumaryl-CoA hydratase</fullName>
    </submittedName>
</protein>
<dbReference type="RefSeq" id="WP_116220617.1">
    <property type="nucleotide sequence ID" value="NZ_CP038196.1"/>
</dbReference>
<evidence type="ECO:0000313" key="3">
    <source>
        <dbReference type="Proteomes" id="UP000256941"/>
    </source>
</evidence>
<dbReference type="InterPro" id="IPR039569">
    <property type="entry name" value="FAS1-like_DH_region"/>
</dbReference>
<dbReference type="SUPFAM" id="SSF54637">
    <property type="entry name" value="Thioesterase/thiol ester dehydrase-isomerase"/>
    <property type="match status" value="2"/>
</dbReference>
<dbReference type="GO" id="GO:0019171">
    <property type="term" value="F:(3R)-hydroxyacyl-[acyl-carrier-protein] dehydratase activity"/>
    <property type="evidence" value="ECO:0007669"/>
    <property type="project" value="TreeGrafter"/>
</dbReference>
<dbReference type="Proteomes" id="UP000256941">
    <property type="component" value="Unassembled WGS sequence"/>
</dbReference>
<reference evidence="2 3" key="1">
    <citation type="submission" date="2018-08" db="EMBL/GenBank/DDBJ databases">
        <title>Genomic Encyclopedia of Archaeal and Bacterial Type Strains, Phase II (KMG-II): from individual species to whole genera.</title>
        <authorList>
            <person name="Goeker M."/>
        </authorList>
    </citation>
    <scope>NUCLEOTIDE SEQUENCE [LARGE SCALE GENOMIC DNA]</scope>
    <source>
        <strain evidence="2 3">DSM 17099</strain>
    </source>
</reference>
<gene>
    <name evidence="2" type="ORF">BDD41_0430</name>
</gene>
<dbReference type="EMBL" id="QTUJ01000001">
    <property type="protein sequence ID" value="REF71966.1"/>
    <property type="molecule type" value="Genomic_DNA"/>
</dbReference>
<dbReference type="InterPro" id="IPR052741">
    <property type="entry name" value="Mitochondrial_HTD2"/>
</dbReference>
<dbReference type="Gene3D" id="3.10.129.10">
    <property type="entry name" value="Hotdog Thioesterase"/>
    <property type="match status" value="2"/>
</dbReference>
<organism evidence="2 3">
    <name type="scientific">Paracoccus versutus</name>
    <name type="common">Thiobacillus versutus</name>
    <dbReference type="NCBI Taxonomy" id="34007"/>
    <lineage>
        <taxon>Bacteria</taxon>
        <taxon>Pseudomonadati</taxon>
        <taxon>Pseudomonadota</taxon>
        <taxon>Alphaproteobacteria</taxon>
        <taxon>Rhodobacterales</taxon>
        <taxon>Paracoccaceae</taxon>
        <taxon>Paracoccus</taxon>
    </lineage>
</organism>